<evidence type="ECO:0000256" key="7">
    <source>
        <dbReference type="ARBA" id="ARBA00022801"/>
    </source>
</evidence>
<evidence type="ECO:0000256" key="6">
    <source>
        <dbReference type="ARBA" id="ARBA00022763"/>
    </source>
</evidence>
<dbReference type="InterPro" id="IPR020084">
    <property type="entry name" value="NUDIX_hydrolase_CS"/>
</dbReference>
<dbReference type="PANTHER" id="PTHR47707">
    <property type="entry name" value="8-OXO-DGTP DIPHOSPHATASE"/>
    <property type="match status" value="1"/>
</dbReference>
<dbReference type="HOGENOM" id="CLU_037162_19_2_6"/>
<dbReference type="Proteomes" id="UP000032735">
    <property type="component" value="Chromosome"/>
</dbReference>
<evidence type="ECO:0000256" key="14">
    <source>
        <dbReference type="ARBA" id="ARBA00041592"/>
    </source>
</evidence>
<evidence type="ECO:0000256" key="9">
    <source>
        <dbReference type="ARBA" id="ARBA00023204"/>
    </source>
</evidence>
<sequence>MMEKKHLHIAAGIIKNSHNEIFITQRRADSHMGGFWEFPGGKLEQGETSEQALIRELKEEVGITVIHCELIDTITHDFPDRRITLDFFLVDEWENAPFGKEGQSSRWVLQAELIANEFPPANRNIVDYLIQNASC</sequence>
<protein>
    <recommendedName>
        <fullName evidence="13">8-oxo-dGTP diphosphatase</fullName>
        <ecNumber evidence="12">3.6.1.55</ecNumber>
    </recommendedName>
    <alternativeName>
        <fullName evidence="16">7,8-dihydro-8-oxoguanine-triphosphatase</fullName>
    </alternativeName>
    <alternativeName>
        <fullName evidence="15">Mutator protein MutT</fullName>
    </alternativeName>
    <alternativeName>
        <fullName evidence="14">dGTP pyrophosphohydrolase</fullName>
    </alternativeName>
</protein>
<comment type="catalytic activity">
    <reaction evidence="11">
        <text>8-oxo-GTP + H2O = 8-oxo-GMP + diphosphate + H(+)</text>
        <dbReference type="Rhea" id="RHEA:67616"/>
        <dbReference type="ChEBI" id="CHEBI:15377"/>
        <dbReference type="ChEBI" id="CHEBI:15378"/>
        <dbReference type="ChEBI" id="CHEBI:33019"/>
        <dbReference type="ChEBI" id="CHEBI:143553"/>
        <dbReference type="ChEBI" id="CHEBI:145694"/>
    </reaction>
</comment>
<evidence type="ECO:0000256" key="4">
    <source>
        <dbReference type="ARBA" id="ARBA00022705"/>
    </source>
</evidence>
<organism evidence="20 21">
    <name type="scientific">Xenorhabdus poinarii G6</name>
    <dbReference type="NCBI Taxonomy" id="1354304"/>
    <lineage>
        <taxon>Bacteria</taxon>
        <taxon>Pseudomonadati</taxon>
        <taxon>Pseudomonadota</taxon>
        <taxon>Gammaproteobacteria</taxon>
        <taxon>Enterobacterales</taxon>
        <taxon>Morganellaceae</taxon>
        <taxon>Xenorhabdus</taxon>
    </lineage>
</organism>
<dbReference type="InterPro" id="IPR047127">
    <property type="entry name" value="MutT-like"/>
</dbReference>
<dbReference type="GO" id="GO:0046872">
    <property type="term" value="F:metal ion binding"/>
    <property type="evidence" value="ECO:0007669"/>
    <property type="project" value="UniProtKB-KW"/>
</dbReference>
<evidence type="ECO:0000313" key="21">
    <source>
        <dbReference type="Proteomes" id="UP000032735"/>
    </source>
</evidence>
<evidence type="ECO:0000256" key="11">
    <source>
        <dbReference type="ARBA" id="ARBA00036904"/>
    </source>
</evidence>
<evidence type="ECO:0000259" key="19">
    <source>
        <dbReference type="PROSITE" id="PS51462"/>
    </source>
</evidence>
<evidence type="ECO:0000256" key="2">
    <source>
        <dbReference type="ARBA" id="ARBA00005582"/>
    </source>
</evidence>
<dbReference type="InterPro" id="IPR029119">
    <property type="entry name" value="MutY_C"/>
</dbReference>
<dbReference type="InterPro" id="IPR003561">
    <property type="entry name" value="Mutator_MutT"/>
</dbReference>
<dbReference type="GO" id="GO:0006260">
    <property type="term" value="P:DNA replication"/>
    <property type="evidence" value="ECO:0007669"/>
    <property type="project" value="UniProtKB-KW"/>
</dbReference>
<dbReference type="Gene3D" id="3.90.79.10">
    <property type="entry name" value="Nucleoside Triphosphate Pyrophosphohydrolase"/>
    <property type="match status" value="1"/>
</dbReference>
<feature type="binding site" evidence="17">
    <location>
        <begin position="37"/>
        <end position="40"/>
    </location>
    <ligand>
        <name>8-oxo-dGTP</name>
        <dbReference type="ChEBI" id="CHEBI:77896"/>
    </ligand>
</feature>
<keyword evidence="3" id="KW-0515">Mutator protein</keyword>
<proteinExistence type="inferred from homology"/>
<dbReference type="FunFam" id="3.90.79.10:FF:000014">
    <property type="entry name" value="8-oxo-dGTP diphosphatase MutT"/>
    <property type="match status" value="1"/>
</dbReference>
<dbReference type="PRINTS" id="PR01401">
    <property type="entry name" value="MUTATORMUTT"/>
</dbReference>
<dbReference type="PROSITE" id="PS51462">
    <property type="entry name" value="NUDIX"/>
    <property type="match status" value="1"/>
</dbReference>
<keyword evidence="21" id="KW-1185">Reference proteome</keyword>
<evidence type="ECO:0000256" key="13">
    <source>
        <dbReference type="ARBA" id="ARBA00040794"/>
    </source>
</evidence>
<dbReference type="STRING" id="1354304.XPG1_0691"/>
<evidence type="ECO:0000256" key="18">
    <source>
        <dbReference type="PIRSR" id="PIRSR603561-2"/>
    </source>
</evidence>
<dbReference type="SUPFAM" id="SSF55811">
    <property type="entry name" value="Nudix"/>
    <property type="match status" value="1"/>
</dbReference>
<dbReference type="PANTHER" id="PTHR47707:SF1">
    <property type="entry name" value="NUDIX HYDROLASE FAMILY PROTEIN"/>
    <property type="match status" value="1"/>
</dbReference>
<evidence type="ECO:0000256" key="17">
    <source>
        <dbReference type="PIRSR" id="PIRSR603561-1"/>
    </source>
</evidence>
<keyword evidence="7 20" id="KW-0378">Hydrolase</keyword>
<dbReference type="NCBIfam" id="NF008044">
    <property type="entry name" value="PRK10776.1"/>
    <property type="match status" value="1"/>
</dbReference>
<keyword evidence="8 18" id="KW-0460">Magnesium</keyword>
<dbReference type="AlphaFoldDB" id="A0A068R0C0"/>
<dbReference type="GO" id="GO:0006281">
    <property type="term" value="P:DNA repair"/>
    <property type="evidence" value="ECO:0007669"/>
    <property type="project" value="UniProtKB-KW"/>
</dbReference>
<evidence type="ECO:0000256" key="5">
    <source>
        <dbReference type="ARBA" id="ARBA00022723"/>
    </source>
</evidence>
<evidence type="ECO:0000256" key="12">
    <source>
        <dbReference type="ARBA" id="ARBA00038905"/>
    </source>
</evidence>
<dbReference type="EMBL" id="FO704551">
    <property type="protein sequence ID" value="CDG20346.1"/>
    <property type="molecule type" value="Genomic_DNA"/>
</dbReference>
<dbReference type="InterPro" id="IPR020476">
    <property type="entry name" value="Nudix_hydrolase"/>
</dbReference>
<feature type="binding site" evidence="17">
    <location>
        <position position="31"/>
    </location>
    <ligand>
        <name>8-oxo-dGTP</name>
        <dbReference type="ChEBI" id="CHEBI:77896"/>
    </ligand>
</feature>
<keyword evidence="5 18" id="KW-0479">Metal-binding</keyword>
<feature type="binding site" evidence="18">
    <location>
        <position position="40"/>
    </location>
    <ligand>
        <name>Mg(2+)</name>
        <dbReference type="ChEBI" id="CHEBI:18420"/>
    </ligand>
</feature>
<evidence type="ECO:0000256" key="1">
    <source>
        <dbReference type="ARBA" id="ARBA00001946"/>
    </source>
</evidence>
<feature type="binding site" evidence="18">
    <location>
        <position position="60"/>
    </location>
    <ligand>
        <name>Mg(2+)</name>
        <dbReference type="ChEBI" id="CHEBI:18420"/>
    </ligand>
</feature>
<keyword evidence="6" id="KW-0227">DNA damage</keyword>
<dbReference type="InterPro" id="IPR000086">
    <property type="entry name" value="NUDIX_hydrolase_dom"/>
</dbReference>
<gene>
    <name evidence="20" type="primary">mutT</name>
    <name evidence="20" type="ORF">XPG1_0691</name>
</gene>
<comment type="catalytic activity">
    <reaction evidence="10">
        <text>8-oxo-dGTP + H2O = 8-oxo-dGMP + diphosphate + H(+)</text>
        <dbReference type="Rhea" id="RHEA:31575"/>
        <dbReference type="ChEBI" id="CHEBI:15377"/>
        <dbReference type="ChEBI" id="CHEBI:15378"/>
        <dbReference type="ChEBI" id="CHEBI:33019"/>
        <dbReference type="ChEBI" id="CHEBI:63224"/>
        <dbReference type="ChEBI" id="CHEBI:77896"/>
        <dbReference type="EC" id="3.6.1.55"/>
    </reaction>
</comment>
<dbReference type="PROSITE" id="PS00893">
    <property type="entry name" value="NUDIX_BOX"/>
    <property type="match status" value="1"/>
</dbReference>
<evidence type="ECO:0000256" key="3">
    <source>
        <dbReference type="ARBA" id="ARBA00022457"/>
    </source>
</evidence>
<keyword evidence="4" id="KW-0235">DNA replication</keyword>
<dbReference type="GO" id="GO:0008413">
    <property type="term" value="F:8-oxo-7,8-dihydroguanosine triphosphate pyrophosphatase activity"/>
    <property type="evidence" value="ECO:0007669"/>
    <property type="project" value="InterPro"/>
</dbReference>
<feature type="binding site" evidence="17">
    <location>
        <position position="122"/>
    </location>
    <ligand>
        <name>8-oxo-dGTP</name>
        <dbReference type="ChEBI" id="CHEBI:77896"/>
    </ligand>
</feature>
<dbReference type="GO" id="GO:0044715">
    <property type="term" value="F:8-oxo-dGDP phosphatase activity"/>
    <property type="evidence" value="ECO:0007669"/>
    <property type="project" value="TreeGrafter"/>
</dbReference>
<dbReference type="NCBIfam" id="TIGR00586">
    <property type="entry name" value="mutt"/>
    <property type="match status" value="1"/>
</dbReference>
<evidence type="ECO:0000313" key="20">
    <source>
        <dbReference type="EMBL" id="CDG20346.1"/>
    </source>
</evidence>
<dbReference type="GO" id="GO:0044716">
    <property type="term" value="F:8-oxo-GDP phosphatase activity"/>
    <property type="evidence" value="ECO:0007669"/>
    <property type="project" value="TreeGrafter"/>
</dbReference>
<keyword evidence="9" id="KW-0234">DNA repair</keyword>
<feature type="binding site" evidence="17">
    <location>
        <position position="26"/>
    </location>
    <ligand>
        <name>8-oxo-dGTP</name>
        <dbReference type="ChEBI" id="CHEBI:77896"/>
    </ligand>
</feature>
<evidence type="ECO:0000256" key="16">
    <source>
        <dbReference type="ARBA" id="ARBA00042798"/>
    </source>
</evidence>
<evidence type="ECO:0000256" key="8">
    <source>
        <dbReference type="ARBA" id="ARBA00022842"/>
    </source>
</evidence>
<dbReference type="GO" id="GO:0035539">
    <property type="term" value="F:8-oxo-7,8-dihydrodeoxyguanosine triphosphate pyrophosphatase activity"/>
    <property type="evidence" value="ECO:0007669"/>
    <property type="project" value="UniProtKB-EC"/>
</dbReference>
<comment type="similarity">
    <text evidence="2">Belongs to the Nudix hydrolase family.</text>
</comment>
<dbReference type="EC" id="3.6.1.55" evidence="12"/>
<evidence type="ECO:0000256" key="15">
    <source>
        <dbReference type="ARBA" id="ARBA00041979"/>
    </source>
</evidence>
<evidence type="ECO:0000256" key="10">
    <source>
        <dbReference type="ARBA" id="ARBA00035861"/>
    </source>
</evidence>
<comment type="cofactor">
    <cofactor evidence="1 18">
        <name>Mg(2+)</name>
        <dbReference type="ChEBI" id="CHEBI:18420"/>
    </cofactor>
</comment>
<dbReference type="CDD" id="cd03425">
    <property type="entry name" value="NUDIX_MutT_NudA_like"/>
    <property type="match status" value="1"/>
</dbReference>
<accession>A0A068R0C0</accession>
<reference evidence="20 21" key="1">
    <citation type="submission" date="2013-07" db="EMBL/GenBank/DDBJ databases">
        <authorList>
            <person name="Genoscope - CEA"/>
        </authorList>
    </citation>
    <scope>NUCLEOTIDE SEQUENCE [LARGE SCALE GENOMIC DNA]</scope>
    <source>
        <strain evidence="20 21">G6</strain>
    </source>
</reference>
<dbReference type="KEGG" id="xpo:XPG1_0691"/>
<dbReference type="InterPro" id="IPR015797">
    <property type="entry name" value="NUDIX_hydrolase-like_dom_sf"/>
</dbReference>
<name>A0A068R0C0_9GAMM</name>
<dbReference type="PRINTS" id="PR00502">
    <property type="entry name" value="NUDIXFAMILY"/>
</dbReference>
<dbReference type="Pfam" id="PF14815">
    <property type="entry name" value="NUDIX_4"/>
    <property type="match status" value="1"/>
</dbReference>
<feature type="domain" description="Nudix hydrolase" evidence="19">
    <location>
        <begin position="4"/>
        <end position="131"/>
    </location>
</feature>